<dbReference type="EMBL" id="OW152830">
    <property type="protein sequence ID" value="CAH2048734.1"/>
    <property type="molecule type" value="Genomic_DNA"/>
</dbReference>
<evidence type="ECO:0000313" key="1">
    <source>
        <dbReference type="EMBL" id="CAH2048734.1"/>
    </source>
</evidence>
<sequence>MRYNGPRISDIAGIVSTTSLIRPLGASARLASEGTGDHLGQPITAGLGRWAFSLRVTSGAFGRPRPAYLCARISPSPSLLGVTHQSVPVRPRERTPLPWVVFGYFPITTSELFARRPDARDKLSILIRNV</sequence>
<evidence type="ECO:0000313" key="2">
    <source>
        <dbReference type="Proteomes" id="UP000837857"/>
    </source>
</evidence>
<reference evidence="1" key="1">
    <citation type="submission" date="2022-03" db="EMBL/GenBank/DDBJ databases">
        <authorList>
            <person name="Martin H S."/>
        </authorList>
    </citation>
    <scope>NUCLEOTIDE SEQUENCE</scope>
</reference>
<feature type="non-terminal residue" evidence="1">
    <location>
        <position position="130"/>
    </location>
</feature>
<keyword evidence="2" id="KW-1185">Reference proteome</keyword>
<proteinExistence type="predicted"/>
<name>A0ABN8I4J9_9NEOP</name>
<protein>
    <submittedName>
        <fullName evidence="1">Uncharacterized protein</fullName>
    </submittedName>
</protein>
<gene>
    <name evidence="1" type="ORF">IPOD504_LOCUS6328</name>
</gene>
<accession>A0ABN8I4J9</accession>
<dbReference type="Proteomes" id="UP000837857">
    <property type="component" value="Chromosome 18"/>
</dbReference>
<organism evidence="1 2">
    <name type="scientific">Iphiclides podalirius</name>
    <name type="common">scarce swallowtail</name>
    <dbReference type="NCBI Taxonomy" id="110791"/>
    <lineage>
        <taxon>Eukaryota</taxon>
        <taxon>Metazoa</taxon>
        <taxon>Ecdysozoa</taxon>
        <taxon>Arthropoda</taxon>
        <taxon>Hexapoda</taxon>
        <taxon>Insecta</taxon>
        <taxon>Pterygota</taxon>
        <taxon>Neoptera</taxon>
        <taxon>Endopterygota</taxon>
        <taxon>Lepidoptera</taxon>
        <taxon>Glossata</taxon>
        <taxon>Ditrysia</taxon>
        <taxon>Papilionoidea</taxon>
        <taxon>Papilionidae</taxon>
        <taxon>Papilioninae</taxon>
        <taxon>Iphiclides</taxon>
    </lineage>
</organism>